<dbReference type="EMBL" id="DSPX01000091">
    <property type="protein sequence ID" value="HGG00798.1"/>
    <property type="molecule type" value="Genomic_DNA"/>
</dbReference>
<dbReference type="Gene3D" id="3.30.2310.20">
    <property type="entry name" value="RelE-like"/>
    <property type="match status" value="1"/>
</dbReference>
<proteinExistence type="predicted"/>
<gene>
    <name evidence="1" type="ORF">ENR15_09150</name>
</gene>
<dbReference type="SUPFAM" id="SSF143011">
    <property type="entry name" value="RelE-like"/>
    <property type="match status" value="1"/>
</dbReference>
<evidence type="ECO:0000313" key="1">
    <source>
        <dbReference type="EMBL" id="HGG00798.1"/>
    </source>
</evidence>
<protein>
    <submittedName>
        <fullName evidence="1">Killer protein</fullName>
    </submittedName>
</protein>
<dbReference type="PANTHER" id="PTHR40266:SF2">
    <property type="entry name" value="TOXIN HIGB-1"/>
    <property type="match status" value="1"/>
</dbReference>
<dbReference type="InterPro" id="IPR035093">
    <property type="entry name" value="RelE/ParE_toxin_dom_sf"/>
</dbReference>
<dbReference type="Pfam" id="PF05015">
    <property type="entry name" value="HigB-like_toxin"/>
    <property type="match status" value="1"/>
</dbReference>
<comment type="caution">
    <text evidence="1">The sequence shown here is derived from an EMBL/GenBank/DDBJ whole genome shotgun (WGS) entry which is preliminary data.</text>
</comment>
<dbReference type="AlphaFoldDB" id="A0A7C3VLM6"/>
<accession>A0A7C3VLM6</accession>
<dbReference type="InterPro" id="IPR007711">
    <property type="entry name" value="HigB-1"/>
</dbReference>
<sequence length="92" mass="10584">MISNFQHKGLSKLFIDNNPQGLPPEYATKIRARLEAIDAASDINDLRIPGYDVHELKGNRQGTWSIKVSANWRITFKFDDGNAYDINFEDYH</sequence>
<organism evidence="1">
    <name type="scientific">Planktothricoides sp. SpSt-374</name>
    <dbReference type="NCBI Taxonomy" id="2282167"/>
    <lineage>
        <taxon>Bacteria</taxon>
        <taxon>Bacillati</taxon>
        <taxon>Cyanobacteriota</taxon>
        <taxon>Cyanophyceae</taxon>
        <taxon>Oscillatoriophycideae</taxon>
        <taxon>Oscillatoriales</taxon>
        <taxon>Oscillatoriaceae</taxon>
        <taxon>Planktothricoides</taxon>
    </lineage>
</organism>
<name>A0A7C3VLM6_9CYAN</name>
<dbReference type="PANTHER" id="PTHR40266">
    <property type="entry name" value="TOXIN HIGB-1"/>
    <property type="match status" value="1"/>
</dbReference>
<reference evidence="1" key="1">
    <citation type="journal article" date="2020" name="mSystems">
        <title>Genome- and Community-Level Interaction Insights into Carbon Utilization and Element Cycling Functions of Hydrothermarchaeota in Hydrothermal Sediment.</title>
        <authorList>
            <person name="Zhou Z."/>
            <person name="Liu Y."/>
            <person name="Xu W."/>
            <person name="Pan J."/>
            <person name="Luo Z.H."/>
            <person name="Li M."/>
        </authorList>
    </citation>
    <scope>NUCLEOTIDE SEQUENCE [LARGE SCALE GENOMIC DNA]</scope>
    <source>
        <strain evidence="1">SpSt-374</strain>
    </source>
</reference>